<dbReference type="Proteomes" id="UP001519460">
    <property type="component" value="Unassembled WGS sequence"/>
</dbReference>
<gene>
    <name evidence="1" type="ORF">BaRGS_00035048</name>
</gene>
<protein>
    <submittedName>
        <fullName evidence="1">Uncharacterized protein</fullName>
    </submittedName>
</protein>
<evidence type="ECO:0000313" key="1">
    <source>
        <dbReference type="EMBL" id="KAK7473721.1"/>
    </source>
</evidence>
<organism evidence="1 2">
    <name type="scientific">Batillaria attramentaria</name>
    <dbReference type="NCBI Taxonomy" id="370345"/>
    <lineage>
        <taxon>Eukaryota</taxon>
        <taxon>Metazoa</taxon>
        <taxon>Spiralia</taxon>
        <taxon>Lophotrochozoa</taxon>
        <taxon>Mollusca</taxon>
        <taxon>Gastropoda</taxon>
        <taxon>Caenogastropoda</taxon>
        <taxon>Sorbeoconcha</taxon>
        <taxon>Cerithioidea</taxon>
        <taxon>Batillariidae</taxon>
        <taxon>Batillaria</taxon>
    </lineage>
</organism>
<feature type="non-terminal residue" evidence="1">
    <location>
        <position position="1"/>
    </location>
</feature>
<accession>A0ABD0JFW1</accession>
<evidence type="ECO:0000313" key="2">
    <source>
        <dbReference type="Proteomes" id="UP001519460"/>
    </source>
</evidence>
<proteinExistence type="predicted"/>
<dbReference type="AlphaFoldDB" id="A0ABD0JFW1"/>
<reference evidence="1 2" key="1">
    <citation type="journal article" date="2023" name="Sci. Data">
        <title>Genome assembly of the Korean intertidal mud-creeper Batillaria attramentaria.</title>
        <authorList>
            <person name="Patra A.K."/>
            <person name="Ho P.T."/>
            <person name="Jun S."/>
            <person name="Lee S.J."/>
            <person name="Kim Y."/>
            <person name="Won Y.J."/>
        </authorList>
    </citation>
    <scope>NUCLEOTIDE SEQUENCE [LARGE SCALE GENOMIC DNA]</scope>
    <source>
        <strain evidence="1">Wonlab-2016</strain>
    </source>
</reference>
<sequence>QPLTQKLTFPPLRAPVSWIARFELHSPAAFARQKSTHAHSLNPTSVKRQGSAYRLELLCQVAQDPEKPVYHV</sequence>
<comment type="caution">
    <text evidence="1">The sequence shown here is derived from an EMBL/GenBank/DDBJ whole genome shotgun (WGS) entry which is preliminary data.</text>
</comment>
<keyword evidence="2" id="KW-1185">Reference proteome</keyword>
<dbReference type="EMBL" id="JACVVK020000460">
    <property type="protein sequence ID" value="KAK7473721.1"/>
    <property type="molecule type" value="Genomic_DNA"/>
</dbReference>
<name>A0ABD0JFW1_9CAEN</name>